<proteinExistence type="inferred from homology"/>
<accession>A0A0B6APH0</accession>
<keyword evidence="4 6" id="KW-0378">Hydrolase</keyword>
<dbReference type="CDD" id="cd14791">
    <property type="entry name" value="GH36"/>
    <property type="match status" value="1"/>
</dbReference>
<dbReference type="InterPro" id="IPR000111">
    <property type="entry name" value="Glyco_hydro_27/36_CS"/>
</dbReference>
<dbReference type="PANTHER" id="PTHR43053:SF3">
    <property type="entry name" value="ALPHA-GALACTOSIDASE C-RELATED"/>
    <property type="match status" value="1"/>
</dbReference>
<dbReference type="FunFam" id="3.20.20.70:FF:000118">
    <property type="entry name" value="Alpha-galactosidase"/>
    <property type="match status" value="1"/>
</dbReference>
<dbReference type="GO" id="GO:0016052">
    <property type="term" value="P:carbohydrate catabolic process"/>
    <property type="evidence" value="ECO:0007669"/>
    <property type="project" value="InterPro"/>
</dbReference>
<dbReference type="PROSITE" id="PS00512">
    <property type="entry name" value="ALPHA_GALACTOSIDASE"/>
    <property type="match status" value="1"/>
</dbReference>
<evidence type="ECO:0000313" key="11">
    <source>
        <dbReference type="EMBL" id="AJI22987.1"/>
    </source>
</evidence>
<name>A0A0B6APH0_PRIM2</name>
<dbReference type="GO" id="GO:0004557">
    <property type="term" value="F:alpha-galactosidase activity"/>
    <property type="evidence" value="ECO:0007669"/>
    <property type="project" value="UniProtKB-UniRule"/>
</dbReference>
<dbReference type="InterPro" id="IPR017853">
    <property type="entry name" value="GH"/>
</dbReference>
<feature type="binding site" evidence="8">
    <location>
        <position position="549"/>
    </location>
    <ligand>
        <name>substrate</name>
    </ligand>
</feature>
<dbReference type="KEGG" id="bmeg:BG04_2750"/>
<dbReference type="RefSeq" id="WP_034654657.1">
    <property type="nucleotide sequence ID" value="NZ_BCVB01000024.1"/>
</dbReference>
<evidence type="ECO:0000256" key="2">
    <source>
        <dbReference type="ARBA" id="ARBA00006202"/>
    </source>
</evidence>
<dbReference type="SUPFAM" id="SSF51445">
    <property type="entry name" value="(Trans)glycosidases"/>
    <property type="match status" value="1"/>
</dbReference>
<feature type="binding site" evidence="8">
    <location>
        <begin position="367"/>
        <end position="368"/>
    </location>
    <ligand>
        <name>substrate</name>
    </ligand>
</feature>
<organism evidence="11 12">
    <name type="scientific">Priestia megaterium (strain ATCC 14581 / DSM 32 / CCUG 1817 / JCM 2506 / NBRC 15308 / NCIMB 9376 / NCTC 10342 / NRRL B-14308 / VKM B-512 / Ford 19)</name>
    <name type="common">Bacillus megaterium</name>
    <dbReference type="NCBI Taxonomy" id="1348623"/>
    <lineage>
        <taxon>Bacteria</taxon>
        <taxon>Bacillati</taxon>
        <taxon>Bacillota</taxon>
        <taxon>Bacilli</taxon>
        <taxon>Bacillales</taxon>
        <taxon>Bacillaceae</taxon>
        <taxon>Priestia</taxon>
    </lineage>
</organism>
<gene>
    <name evidence="11" type="ORF">BG04_2750</name>
</gene>
<dbReference type="Pfam" id="PF16874">
    <property type="entry name" value="Glyco_hydro_36C"/>
    <property type="match status" value="1"/>
</dbReference>
<dbReference type="HOGENOM" id="CLU_009640_2_1_9"/>
<dbReference type="GeneID" id="93640819"/>
<feature type="binding site" evidence="8">
    <location>
        <position position="200"/>
    </location>
    <ligand>
        <name>substrate</name>
    </ligand>
</feature>
<evidence type="ECO:0000256" key="4">
    <source>
        <dbReference type="ARBA" id="ARBA00022801"/>
    </source>
</evidence>
<dbReference type="Pfam" id="PF02065">
    <property type="entry name" value="Melibiase"/>
    <property type="match status" value="1"/>
</dbReference>
<dbReference type="PRINTS" id="PR00743">
    <property type="entry name" value="GLHYDRLASE36"/>
</dbReference>
<sequence>MGILFNERTKEFHLQGRDVSYIFSVLRNGQLGHLYYGKKLKHRSSFQHFLRVETRGASASVYEGELAFSLETIKQEYPSYGTTDFREPAYQLLQQNGSRITNFEYDNHKIYKGKKPLNGLPATYVEEESEATSVEVELIDKLLNASLILTYTVYEDRNIITRHARFEHRGEEPVDILRIMSGSIDLPTSNYEMVQLSGAWIRERHVKTRMLQPGIQSISSARGTSSSQQNPFLILKNPAATEHSGEAYGFSLVYSGNFLGQVEVDHYDVSRITIGIHPFDFQWRLERGQTFQSPELVLAYSNSGLNGLSQEYHELYRKRLARGKWRDLERPVLINNWEATYFDFNEEKIVHIAKEAQKLGVELFVLDDGWFGKRNDDTTSLGDWFVDENKLPGGMKSLAQKVTDLGMDFGLWFEPEMISKQSNLYEKHPDWLIHVPNRHQSHGRNQYVLDFSREEVVNYIYERMEAILSEAPISYIKWDMNRNITEIGSVGLPANRQFEVVHRYILGVYDLYERLTRKFPDILFESCASGGARFDPGMLYYAPQAWTSDNTDAIERLKIQYGTSFAYPISSMGAHVSAVPNHQVRRVTSLETRGDVAYFGAFGYELDVTLMTEDEKETVKQQIQYYKKHRSLIQNGIFYRLKSPFEQDGNVTSWMVVSSDQKQAIIGYYQVLSRPNPSYEHIELKGLHPDYEYTVMETDQTAYGDELMYAGIALTHEYPGVEAYAEKSGDFVSVIYTLQAQ</sequence>
<protein>
    <recommendedName>
        <fullName evidence="3 6">Alpha-galactosidase</fullName>
        <ecNumber evidence="3 6">3.2.1.22</ecNumber>
    </recommendedName>
</protein>
<dbReference type="EMBL" id="CP009920">
    <property type="protein sequence ID" value="AJI22987.1"/>
    <property type="molecule type" value="Genomic_DNA"/>
</dbReference>
<dbReference type="InterPro" id="IPR031704">
    <property type="entry name" value="Glyco_hydro_36_N"/>
</dbReference>
<feature type="binding site" evidence="8">
    <location>
        <begin position="477"/>
        <end position="481"/>
    </location>
    <ligand>
        <name>substrate</name>
    </ligand>
</feature>
<dbReference type="InterPro" id="IPR031705">
    <property type="entry name" value="Glyco_hydro_36_C"/>
</dbReference>
<comment type="similarity">
    <text evidence="2">Belongs to the glycosyl hydrolase 36 family.</text>
</comment>
<feature type="active site" description="Nucleophile" evidence="7">
    <location>
        <position position="479"/>
    </location>
</feature>
<feature type="domain" description="Glycosyl hydrolase family 36 C-terminal" evidence="9">
    <location>
        <begin position="652"/>
        <end position="738"/>
    </location>
</feature>
<evidence type="ECO:0000256" key="5">
    <source>
        <dbReference type="ARBA" id="ARBA00023295"/>
    </source>
</evidence>
<reference evidence="11 12" key="1">
    <citation type="journal article" date="2015" name="Genome Announc.">
        <title>Complete genome sequences for 35 biothreat assay-relevant bacillus species.</title>
        <authorList>
            <person name="Johnson S.L."/>
            <person name="Daligault H.E."/>
            <person name="Davenport K.W."/>
            <person name="Jaissle J."/>
            <person name="Frey K.G."/>
            <person name="Ladner J.T."/>
            <person name="Broomall S.M."/>
            <person name="Bishop-Lilly K.A."/>
            <person name="Bruce D.C."/>
            <person name="Gibbons H.S."/>
            <person name="Coyne S.R."/>
            <person name="Lo C.C."/>
            <person name="Meincke L."/>
            <person name="Munk A.C."/>
            <person name="Koroleva G.I."/>
            <person name="Rosenzweig C.N."/>
            <person name="Palacios G.F."/>
            <person name="Redden C.L."/>
            <person name="Minogue T.D."/>
            <person name="Chain P.S."/>
        </authorList>
    </citation>
    <scope>NUCLEOTIDE SEQUENCE [LARGE SCALE GENOMIC DNA]</scope>
    <source>
        <strain evidence="12">ATCC 14581 / DSM 32 / JCM 2506 / NBRC 15308 / NCIMB 9376 / NCTC 10342 / NRRL B-14308 / VKM B-512</strain>
    </source>
</reference>
<dbReference type="Pfam" id="PF16875">
    <property type="entry name" value="Glyco_hydro_36N"/>
    <property type="match status" value="1"/>
</dbReference>
<feature type="binding site" evidence="8">
    <location>
        <position position="527"/>
    </location>
    <ligand>
        <name>substrate</name>
    </ligand>
</feature>
<dbReference type="PIRSF" id="PIRSF005536">
    <property type="entry name" value="Agal"/>
    <property type="match status" value="1"/>
</dbReference>
<dbReference type="InterPro" id="IPR002252">
    <property type="entry name" value="Glyco_hydro_36"/>
</dbReference>
<evidence type="ECO:0000259" key="10">
    <source>
        <dbReference type="Pfam" id="PF16875"/>
    </source>
</evidence>
<evidence type="ECO:0000256" key="8">
    <source>
        <dbReference type="PIRSR" id="PIRSR005536-2"/>
    </source>
</evidence>
<feature type="active site" description="Proton donor" evidence="7">
    <location>
        <position position="549"/>
    </location>
</feature>
<evidence type="ECO:0000259" key="9">
    <source>
        <dbReference type="Pfam" id="PF16874"/>
    </source>
</evidence>
<dbReference type="Proteomes" id="UP000031829">
    <property type="component" value="Chromosome"/>
</dbReference>
<evidence type="ECO:0000313" key="12">
    <source>
        <dbReference type="Proteomes" id="UP000031829"/>
    </source>
</evidence>
<dbReference type="InterPro" id="IPR013785">
    <property type="entry name" value="Aldolase_TIM"/>
</dbReference>
<evidence type="ECO:0000256" key="1">
    <source>
        <dbReference type="ARBA" id="ARBA00001255"/>
    </source>
</evidence>
<dbReference type="InterPro" id="IPR013780">
    <property type="entry name" value="Glyco_hydro_b"/>
</dbReference>
<comment type="catalytic activity">
    <reaction evidence="1 6">
        <text>Hydrolysis of terminal, non-reducing alpha-D-galactose residues in alpha-D-galactosides, including galactose oligosaccharides, galactomannans and galactolipids.</text>
        <dbReference type="EC" id="3.2.1.22"/>
    </reaction>
</comment>
<evidence type="ECO:0000256" key="7">
    <source>
        <dbReference type="PIRSR" id="PIRSR005536-1"/>
    </source>
</evidence>
<dbReference type="PANTHER" id="PTHR43053">
    <property type="entry name" value="GLYCOSIDASE FAMILY 31"/>
    <property type="match status" value="1"/>
</dbReference>
<dbReference type="Gene3D" id="2.70.98.60">
    <property type="entry name" value="alpha-galactosidase from lactobacil brevis"/>
    <property type="match status" value="1"/>
</dbReference>
<dbReference type="Gene3D" id="2.60.40.1180">
    <property type="entry name" value="Golgi alpha-mannosidase II"/>
    <property type="match status" value="1"/>
</dbReference>
<feature type="binding site" evidence="8">
    <location>
        <position position="444"/>
    </location>
    <ligand>
        <name>substrate</name>
    </ligand>
</feature>
<dbReference type="InterPro" id="IPR050985">
    <property type="entry name" value="Alpha-glycosidase_related"/>
</dbReference>
<dbReference type="InterPro" id="IPR038417">
    <property type="entry name" value="Alpga-gal_N_sf"/>
</dbReference>
<dbReference type="EC" id="3.2.1.22" evidence="3 6"/>
<evidence type="ECO:0000256" key="6">
    <source>
        <dbReference type="PIRNR" id="PIRNR005536"/>
    </source>
</evidence>
<evidence type="ECO:0000256" key="3">
    <source>
        <dbReference type="ARBA" id="ARBA00012755"/>
    </source>
</evidence>
<feature type="domain" description="Glycosyl hydrolase family 36 N-terminal" evidence="10">
    <location>
        <begin position="29"/>
        <end position="286"/>
    </location>
</feature>
<dbReference type="Gene3D" id="3.20.20.70">
    <property type="entry name" value="Aldolase class I"/>
    <property type="match status" value="1"/>
</dbReference>
<keyword evidence="5 6" id="KW-0326">Glycosidase</keyword>
<dbReference type="AlphaFoldDB" id="A0A0B6APH0"/>